<dbReference type="PROSITE" id="PS51257">
    <property type="entry name" value="PROKAR_LIPOPROTEIN"/>
    <property type="match status" value="1"/>
</dbReference>
<evidence type="ECO:0000313" key="4">
    <source>
        <dbReference type="Proteomes" id="UP000075604"/>
    </source>
</evidence>
<dbReference type="Proteomes" id="UP000075604">
    <property type="component" value="Unassembled WGS sequence"/>
</dbReference>
<protein>
    <recommendedName>
        <fullName evidence="5">Secreted protein</fullName>
    </recommendedName>
</protein>
<feature type="signal peptide" evidence="2">
    <location>
        <begin position="1"/>
        <end position="25"/>
    </location>
</feature>
<evidence type="ECO:0000313" key="3">
    <source>
        <dbReference type="EMBL" id="KYF58895.1"/>
    </source>
</evidence>
<feature type="compositionally biased region" description="Gly residues" evidence="1">
    <location>
        <begin position="56"/>
        <end position="67"/>
    </location>
</feature>
<keyword evidence="2" id="KW-0732">Signal</keyword>
<organism evidence="3 4">
    <name type="scientific">Sorangium cellulosum</name>
    <name type="common">Polyangium cellulosum</name>
    <dbReference type="NCBI Taxonomy" id="56"/>
    <lineage>
        <taxon>Bacteria</taxon>
        <taxon>Pseudomonadati</taxon>
        <taxon>Myxococcota</taxon>
        <taxon>Polyangia</taxon>
        <taxon>Polyangiales</taxon>
        <taxon>Polyangiaceae</taxon>
        <taxon>Sorangium</taxon>
    </lineage>
</organism>
<feature type="compositionally biased region" description="Low complexity" evidence="1">
    <location>
        <begin position="34"/>
        <end position="45"/>
    </location>
</feature>
<dbReference type="AlphaFoldDB" id="A0A150PT54"/>
<feature type="region of interest" description="Disordered" evidence="1">
    <location>
        <begin position="26"/>
        <end position="70"/>
    </location>
</feature>
<proteinExistence type="predicted"/>
<evidence type="ECO:0000256" key="1">
    <source>
        <dbReference type="SAM" id="MobiDB-lite"/>
    </source>
</evidence>
<name>A0A150PT54_SORCE</name>
<gene>
    <name evidence="3" type="ORF">BE04_32490</name>
</gene>
<comment type="caution">
    <text evidence="3">The sequence shown here is derived from an EMBL/GenBank/DDBJ whole genome shotgun (WGS) entry which is preliminary data.</text>
</comment>
<sequence>MPHRTIASTSLLVLIGALTAGCQGAQGGAPMTPLPAEGARAPEAGGALGPEEDAGGGDPVGAGGAPGMGDQQGCTGGPLLKYVGQSPDQCARMRFVCDPGWTYFSDDCGCGCTKQP</sequence>
<accession>A0A150PT54</accession>
<evidence type="ECO:0008006" key="5">
    <source>
        <dbReference type="Google" id="ProtNLM"/>
    </source>
</evidence>
<feature type="chain" id="PRO_5007565884" description="Secreted protein" evidence="2">
    <location>
        <begin position="26"/>
        <end position="116"/>
    </location>
</feature>
<dbReference type="EMBL" id="JELX01001465">
    <property type="protein sequence ID" value="KYF58895.1"/>
    <property type="molecule type" value="Genomic_DNA"/>
</dbReference>
<reference evidence="3 4" key="1">
    <citation type="submission" date="2014-02" db="EMBL/GenBank/DDBJ databases">
        <title>The small core and large imbalanced accessory genome model reveals a collaborative survival strategy of Sorangium cellulosum strains in nature.</title>
        <authorList>
            <person name="Han K."/>
            <person name="Peng R."/>
            <person name="Blom J."/>
            <person name="Li Y.-Z."/>
        </authorList>
    </citation>
    <scope>NUCLEOTIDE SEQUENCE [LARGE SCALE GENOMIC DNA]</scope>
    <source>
        <strain evidence="3 4">So0157-18</strain>
    </source>
</reference>
<evidence type="ECO:0000256" key="2">
    <source>
        <dbReference type="SAM" id="SignalP"/>
    </source>
</evidence>